<accession>A0A0F9IX44</accession>
<dbReference type="SUPFAM" id="SSF109604">
    <property type="entry name" value="HD-domain/PDEase-like"/>
    <property type="match status" value="1"/>
</dbReference>
<evidence type="ECO:0000313" key="1">
    <source>
        <dbReference type="EMBL" id="KKM24644.1"/>
    </source>
</evidence>
<reference evidence="1" key="1">
    <citation type="journal article" date="2015" name="Nature">
        <title>Complex archaea that bridge the gap between prokaryotes and eukaryotes.</title>
        <authorList>
            <person name="Spang A."/>
            <person name="Saw J.H."/>
            <person name="Jorgensen S.L."/>
            <person name="Zaremba-Niedzwiedzka K."/>
            <person name="Martijn J."/>
            <person name="Lind A.E."/>
            <person name="van Eijk R."/>
            <person name="Schleper C."/>
            <person name="Guy L."/>
            <person name="Ettema T.J."/>
        </authorList>
    </citation>
    <scope>NUCLEOTIDE SEQUENCE</scope>
</reference>
<sequence length="225" mass="26300">METESLTKDELLSYIENEAKIRIDSLVEGSIETAEEVHAGIKREDGTSSFLETHIWPVTLDVIKHYQSTHKLLTTLQISSAILHDVMEDNDRILDLYASKAYGFDAYFKHRFGDYVYNIAMTLKTKPLENFSGSNEEEQKHERFIEYCQELVKSEYDVKTIKLADRLNNMKFISKIPDHEKIKRYLREAEDFYLAYPIIPPQMDIVYKEIRNAYDELKSVRVAAT</sequence>
<comment type="caution">
    <text evidence="1">The sequence shown here is derived from an EMBL/GenBank/DDBJ whole genome shotgun (WGS) entry which is preliminary data.</text>
</comment>
<dbReference type="AlphaFoldDB" id="A0A0F9IX44"/>
<gene>
    <name evidence="1" type="ORF">LCGC14_1603040</name>
</gene>
<organism evidence="1">
    <name type="scientific">marine sediment metagenome</name>
    <dbReference type="NCBI Taxonomy" id="412755"/>
    <lineage>
        <taxon>unclassified sequences</taxon>
        <taxon>metagenomes</taxon>
        <taxon>ecological metagenomes</taxon>
    </lineage>
</organism>
<dbReference type="Gene3D" id="1.10.3210.10">
    <property type="entry name" value="Hypothetical protein af1432"/>
    <property type="match status" value="1"/>
</dbReference>
<dbReference type="EMBL" id="LAZR01012883">
    <property type="protein sequence ID" value="KKM24644.1"/>
    <property type="molecule type" value="Genomic_DNA"/>
</dbReference>
<protein>
    <recommendedName>
        <fullName evidence="2">HD/PDEase domain-containing protein</fullName>
    </recommendedName>
</protein>
<proteinExistence type="predicted"/>
<name>A0A0F9IX44_9ZZZZ</name>
<evidence type="ECO:0008006" key="2">
    <source>
        <dbReference type="Google" id="ProtNLM"/>
    </source>
</evidence>